<organism evidence="5 6">
    <name type="scientific">Candidatus Entotheonella gemina</name>
    <dbReference type="NCBI Taxonomy" id="1429439"/>
    <lineage>
        <taxon>Bacteria</taxon>
        <taxon>Pseudomonadati</taxon>
        <taxon>Nitrospinota/Tectimicrobiota group</taxon>
        <taxon>Candidatus Tectimicrobiota</taxon>
        <taxon>Candidatus Entotheonellia</taxon>
        <taxon>Candidatus Entotheonellales</taxon>
        <taxon>Candidatus Entotheonellaceae</taxon>
        <taxon>Candidatus Entotheonella</taxon>
    </lineage>
</organism>
<evidence type="ECO:0000259" key="3">
    <source>
        <dbReference type="Pfam" id="PF02775"/>
    </source>
</evidence>
<dbReference type="PANTHER" id="PTHR48084">
    <property type="entry name" value="2-OXOGLUTARATE OXIDOREDUCTASE SUBUNIT KORB-RELATED"/>
    <property type="match status" value="1"/>
</dbReference>
<dbReference type="InterPro" id="IPR002880">
    <property type="entry name" value="Pyrv_Fd/Flavodoxin_OxRdtase_N"/>
</dbReference>
<dbReference type="EMBL" id="AZHX01000358">
    <property type="protein sequence ID" value="ETX07840.1"/>
    <property type="molecule type" value="Genomic_DNA"/>
</dbReference>
<dbReference type="Gene3D" id="3.40.50.970">
    <property type="match status" value="2"/>
</dbReference>
<dbReference type="InterPro" id="IPR029061">
    <property type="entry name" value="THDP-binding"/>
</dbReference>
<evidence type="ECO:0000313" key="6">
    <source>
        <dbReference type="Proteomes" id="UP000019140"/>
    </source>
</evidence>
<evidence type="ECO:0000313" key="5">
    <source>
        <dbReference type="EMBL" id="ETX07840.1"/>
    </source>
</evidence>
<sequence length="1190" mass="130555">MTVSLDDKYTVTEGQVYLTGIQALVRLPIDQHRRDVEAQLRTGTLISGYEGSPLAGYDLTLARMGRFLKEHDIVHLPGLNEELGATAVMGSQIFQMFPGPKFDGVNGIWYGKGPGVDRCGDVFKHANFGGTGQNCGAVILAGDDPNSKSSTLPHQSDFALVSAGIPILYPSNIQEFLEFGLHAFAISRLSGCWVSLKLVTNLCDGGGVVEVAPDKPLITIPEVVIDGKPFQKIQDVTFLPPGTVEMERILFYERHEAVKAYARANRLNVIETQTGDDRIGLVSAGKSYADLRQSLHDMDLDDEALQRLGVRILRLGMTYPMDDEMVRRFATGLEEIIVVEEKRSFVENQLRECLYSMPNHPRIVGKYTQEGAPLFPIHGEMDADYVTLALGPRLLQLGEAPGIAARLAIIEAIKGRHYDAFMMRKPNYCSGCPHSRSTRMQEGQMTGGGIGCHGMGGLIDQPMRATSYLSQMGGEGLPWVGASAFTETNHVFQNIGDGTFFHSGSQAVRACVAAGVNVTFKLLYNRAVAMTGGQEAQGGMPIPQLTHSLAAEGVKKIIVVSESPDQWRHAKFASIATVKGREHLFSSMKELEATPGVTVLINDQQCAAEKRRQRKRGILAEPNAFALINEEVCEGCGNCGEVSNCMSLHPVETEFGLKTRIHQSSCNKDYACLDGDCPSFLTVEVEAGTGLMAKKPPVLDASAVPEPAEKAEIDGSYAIYIPGLGGTGVVTVNALLCYAALMEGKTLLNLDQTGLAQKGGAVLSNLIIADGETITANKVGMGTADLYLVLDALGGVLPGNLDRAYSERTAAVVNMTPNPTGEMIRDNTILFPSDASIQRSIDQCTRQDRNVYVDAGNIAEGLFGDHMAINMFLLGVAYQAGLIPLKAESIEGAIELNGVAVQQNQQSFRYGRRYVHDSEAVTELALPRERGATEERAIMVDYLTEAYSASAAQAYEGLLERCRHLDEEAQRLLAIRIGELIAFQNAAYAKSYVDFILEVAVRETEAYAGRAELTHAVIRNLYKLMAYKDEYEVARLHIKHTWREKLDSMFERPLNVYYNLHPPMLRAMGMERKLKLGPWFNGPMRLLTKMKGLRGTALDVFGYAKIRREERELIGWYREAIELVIERLNDTNRELSLQIATLPDAIRGYEDIKLARVAEARATMKQHLDLLTSPEYNNALPIFPSANITA</sequence>
<dbReference type="InterPro" id="IPR019752">
    <property type="entry name" value="Pyrv/ketoisovalerate_OxRed_cat"/>
</dbReference>
<proteinExistence type="predicted"/>
<dbReference type="HOGENOM" id="CLU_009166_1_0_7"/>
<gene>
    <name evidence="5" type="ORF">ETSY2_08870</name>
</gene>
<dbReference type="PANTHER" id="PTHR48084:SF3">
    <property type="entry name" value="SUBUNIT OF PYRUVATE:FLAVODOXIN OXIDOREDUCTASE"/>
    <property type="match status" value="1"/>
</dbReference>
<dbReference type="NCBIfam" id="NF009588">
    <property type="entry name" value="PRK13029.1"/>
    <property type="match status" value="1"/>
</dbReference>
<dbReference type="PATRIC" id="fig|1429439.4.peg.1526"/>
<dbReference type="CDD" id="cd07034">
    <property type="entry name" value="TPP_PYR_PFOR_IOR-alpha_like"/>
    <property type="match status" value="1"/>
</dbReference>
<protein>
    <recommendedName>
        <fullName evidence="7">Indolepyruvate ferredoxin oxidoreductase</fullName>
    </recommendedName>
</protein>
<dbReference type="Pfam" id="PF20169">
    <property type="entry name" value="DUF6537"/>
    <property type="match status" value="1"/>
</dbReference>
<dbReference type="InterPro" id="IPR051457">
    <property type="entry name" value="2-oxoacid:Fd_oxidoreductase"/>
</dbReference>
<dbReference type="NCBIfam" id="NF009589">
    <property type="entry name" value="PRK13030.1"/>
    <property type="match status" value="1"/>
</dbReference>
<keyword evidence="1" id="KW-0560">Oxidoreductase</keyword>
<dbReference type="Gene3D" id="3.40.920.10">
    <property type="entry name" value="Pyruvate-ferredoxin oxidoreductase, PFOR, domain III"/>
    <property type="match status" value="1"/>
</dbReference>
<dbReference type="InterPro" id="IPR002869">
    <property type="entry name" value="Pyrv_flavodox_OxRed_cen"/>
</dbReference>
<feature type="domain" description="DUF6537" evidence="4">
    <location>
        <begin position="970"/>
        <end position="1165"/>
    </location>
</feature>
<accession>W4MCD7</accession>
<dbReference type="Pfam" id="PF02775">
    <property type="entry name" value="TPP_enzyme_C"/>
    <property type="match status" value="1"/>
</dbReference>
<name>W4MCD7_9BACT</name>
<dbReference type="SUPFAM" id="SSF52518">
    <property type="entry name" value="Thiamin diphosphate-binding fold (THDP-binding)"/>
    <property type="match status" value="2"/>
</dbReference>
<keyword evidence="6" id="KW-1185">Reference proteome</keyword>
<evidence type="ECO:0000256" key="1">
    <source>
        <dbReference type="ARBA" id="ARBA00023002"/>
    </source>
</evidence>
<dbReference type="GO" id="GO:0016625">
    <property type="term" value="F:oxidoreductase activity, acting on the aldehyde or oxo group of donors, iron-sulfur protein as acceptor"/>
    <property type="evidence" value="ECO:0007669"/>
    <property type="project" value="UniProtKB-ARBA"/>
</dbReference>
<dbReference type="GO" id="GO:0030976">
    <property type="term" value="F:thiamine pyrophosphate binding"/>
    <property type="evidence" value="ECO:0007669"/>
    <property type="project" value="InterPro"/>
</dbReference>
<dbReference type="Pfam" id="PF01558">
    <property type="entry name" value="POR"/>
    <property type="match status" value="1"/>
</dbReference>
<evidence type="ECO:0000259" key="2">
    <source>
        <dbReference type="Pfam" id="PF01558"/>
    </source>
</evidence>
<dbReference type="InterPro" id="IPR046667">
    <property type="entry name" value="DUF6537"/>
</dbReference>
<dbReference type="AlphaFoldDB" id="W4MCD7"/>
<reference evidence="5 6" key="1">
    <citation type="journal article" date="2014" name="Nature">
        <title>An environmental bacterial taxon with a large and distinct metabolic repertoire.</title>
        <authorList>
            <person name="Wilson M.C."/>
            <person name="Mori T."/>
            <person name="Ruckert C."/>
            <person name="Uria A.R."/>
            <person name="Helf M.J."/>
            <person name="Takada K."/>
            <person name="Gernert C."/>
            <person name="Steffens U.A."/>
            <person name="Heycke N."/>
            <person name="Schmitt S."/>
            <person name="Rinke C."/>
            <person name="Helfrich E.J."/>
            <person name="Brachmann A.O."/>
            <person name="Gurgui C."/>
            <person name="Wakimoto T."/>
            <person name="Kracht M."/>
            <person name="Crusemann M."/>
            <person name="Hentschel U."/>
            <person name="Abe I."/>
            <person name="Matsunaga S."/>
            <person name="Kalinowski J."/>
            <person name="Takeyama H."/>
            <person name="Piel J."/>
        </authorList>
    </citation>
    <scope>NUCLEOTIDE SEQUENCE [LARGE SCALE GENOMIC DNA]</scope>
    <source>
        <strain evidence="6">TSY2</strain>
    </source>
</reference>
<dbReference type="SUPFAM" id="SSF53323">
    <property type="entry name" value="Pyruvate-ferredoxin oxidoreductase, PFOR, domain III"/>
    <property type="match status" value="1"/>
</dbReference>
<dbReference type="GO" id="GO:0044281">
    <property type="term" value="P:small molecule metabolic process"/>
    <property type="evidence" value="ECO:0007669"/>
    <property type="project" value="UniProtKB-ARBA"/>
</dbReference>
<evidence type="ECO:0008006" key="7">
    <source>
        <dbReference type="Google" id="ProtNLM"/>
    </source>
</evidence>
<evidence type="ECO:0000259" key="4">
    <source>
        <dbReference type="Pfam" id="PF20169"/>
    </source>
</evidence>
<dbReference type="InterPro" id="IPR011766">
    <property type="entry name" value="TPP_enzyme_TPP-bd"/>
</dbReference>
<dbReference type="GO" id="GO:0045333">
    <property type="term" value="P:cellular respiration"/>
    <property type="evidence" value="ECO:0007669"/>
    <property type="project" value="UniProtKB-ARBA"/>
</dbReference>
<dbReference type="Proteomes" id="UP000019140">
    <property type="component" value="Unassembled WGS sequence"/>
</dbReference>
<comment type="caution">
    <text evidence="5">The sequence shown here is derived from an EMBL/GenBank/DDBJ whole genome shotgun (WGS) entry which is preliminary data.</text>
</comment>
<feature type="domain" description="Pyruvate/ketoisovalerate oxidoreductase catalytic" evidence="2">
    <location>
        <begin position="725"/>
        <end position="912"/>
    </location>
</feature>
<feature type="domain" description="Thiamine pyrophosphate enzyme TPP-binding" evidence="3">
    <location>
        <begin position="449"/>
        <end position="540"/>
    </location>
</feature>